<dbReference type="InterPro" id="IPR003583">
    <property type="entry name" value="Hlx-hairpin-Hlx_DNA-bd_motif"/>
</dbReference>
<evidence type="ECO:0000256" key="1">
    <source>
        <dbReference type="SAM" id="SignalP"/>
    </source>
</evidence>
<dbReference type="InterPro" id="IPR004509">
    <property type="entry name" value="Competence_ComEA_HhH"/>
</dbReference>
<evidence type="ECO:0000259" key="2">
    <source>
        <dbReference type="SMART" id="SM00278"/>
    </source>
</evidence>
<accession>A0ABM8FLE2</accession>
<dbReference type="Gene3D" id="1.10.150.280">
    <property type="entry name" value="AF1531-like domain"/>
    <property type="match status" value="1"/>
</dbReference>
<sequence>MYKYLAVFLMSILSLMAAININTADITTLTHIKGIGPSKAKAIVEYRKKHGRFESVEELVQVKGIGKKSLEKIKSDIPVK</sequence>
<evidence type="ECO:0000313" key="3">
    <source>
        <dbReference type="EMBL" id="BDY13164.1"/>
    </source>
</evidence>
<dbReference type="Proteomes" id="UP001321445">
    <property type="component" value="Chromosome"/>
</dbReference>
<dbReference type="InterPro" id="IPR010994">
    <property type="entry name" value="RuvA_2-like"/>
</dbReference>
<evidence type="ECO:0000313" key="4">
    <source>
        <dbReference type="Proteomes" id="UP001321445"/>
    </source>
</evidence>
<dbReference type="InterPro" id="IPR051675">
    <property type="entry name" value="Endo/Exo/Phosphatase_dom_1"/>
</dbReference>
<organism evidence="3 4">
    <name type="scientific">Hydrogenimonas cancrithermarum</name>
    <dbReference type="NCBI Taxonomy" id="2993563"/>
    <lineage>
        <taxon>Bacteria</taxon>
        <taxon>Pseudomonadati</taxon>
        <taxon>Campylobacterota</taxon>
        <taxon>Epsilonproteobacteria</taxon>
        <taxon>Campylobacterales</taxon>
        <taxon>Hydrogenimonadaceae</taxon>
        <taxon>Hydrogenimonas</taxon>
    </lineage>
</organism>
<feature type="domain" description="Helix-hairpin-helix DNA-binding motif class 1" evidence="2">
    <location>
        <begin position="27"/>
        <end position="46"/>
    </location>
</feature>
<feature type="signal peptide" evidence="1">
    <location>
        <begin position="1"/>
        <end position="17"/>
    </location>
</feature>
<dbReference type="PANTHER" id="PTHR21180:SF32">
    <property type="entry name" value="ENDONUCLEASE_EXONUCLEASE_PHOSPHATASE FAMILY DOMAIN-CONTAINING PROTEIN 1"/>
    <property type="match status" value="1"/>
</dbReference>
<name>A0ABM8FLE2_9BACT</name>
<keyword evidence="4" id="KW-1185">Reference proteome</keyword>
<dbReference type="SMART" id="SM00278">
    <property type="entry name" value="HhH1"/>
    <property type="match status" value="2"/>
</dbReference>
<keyword evidence="1" id="KW-0732">Signal</keyword>
<protein>
    <recommendedName>
        <fullName evidence="2">Helix-hairpin-helix DNA-binding motif class 1 domain-containing protein</fullName>
    </recommendedName>
</protein>
<proteinExistence type="predicted"/>
<reference evidence="3 4" key="1">
    <citation type="submission" date="2023-03" db="EMBL/GenBank/DDBJ databases">
        <title>Description of Hydrogenimonas sp. ISO32.</title>
        <authorList>
            <person name="Mino S."/>
            <person name="Fukazawa S."/>
            <person name="Sawabe T."/>
        </authorList>
    </citation>
    <scope>NUCLEOTIDE SEQUENCE [LARGE SCALE GENOMIC DNA]</scope>
    <source>
        <strain evidence="3 4">ISO32</strain>
    </source>
</reference>
<dbReference type="PANTHER" id="PTHR21180">
    <property type="entry name" value="ENDONUCLEASE/EXONUCLEASE/PHOSPHATASE FAMILY DOMAIN-CONTAINING PROTEIN 1"/>
    <property type="match status" value="1"/>
</dbReference>
<dbReference type="EMBL" id="AP027370">
    <property type="protein sequence ID" value="BDY13164.1"/>
    <property type="molecule type" value="Genomic_DNA"/>
</dbReference>
<dbReference type="Pfam" id="PF12836">
    <property type="entry name" value="HHH_3"/>
    <property type="match status" value="1"/>
</dbReference>
<gene>
    <name evidence="3" type="ORF">HCR_14760</name>
</gene>
<feature type="domain" description="Helix-hairpin-helix DNA-binding motif class 1" evidence="2">
    <location>
        <begin position="57"/>
        <end position="76"/>
    </location>
</feature>
<dbReference type="NCBIfam" id="TIGR00426">
    <property type="entry name" value="competence protein ComEA helix-hairpin-helix repeat region"/>
    <property type="match status" value="1"/>
</dbReference>
<dbReference type="RefSeq" id="WP_286336133.1">
    <property type="nucleotide sequence ID" value="NZ_AP027370.1"/>
</dbReference>
<dbReference type="SUPFAM" id="SSF47781">
    <property type="entry name" value="RuvA domain 2-like"/>
    <property type="match status" value="1"/>
</dbReference>
<feature type="chain" id="PRO_5045940098" description="Helix-hairpin-helix DNA-binding motif class 1 domain-containing protein" evidence="1">
    <location>
        <begin position="18"/>
        <end position="80"/>
    </location>
</feature>